<keyword evidence="1" id="KW-0812">Transmembrane</keyword>
<name>A0A401YUK8_9ACTN</name>
<dbReference type="InterPro" id="IPR012533">
    <property type="entry name" value="YcnI-copper_dom"/>
</dbReference>
<accession>A0A401YUK8</accession>
<keyword evidence="2" id="KW-0732">Signal</keyword>
<dbReference type="RefSeq" id="WP_126640183.1">
    <property type="nucleotide sequence ID" value="NZ_BIFH01000027.1"/>
</dbReference>
<organism evidence="4 5">
    <name type="scientific">Embleya hyalina</name>
    <dbReference type="NCBI Taxonomy" id="516124"/>
    <lineage>
        <taxon>Bacteria</taxon>
        <taxon>Bacillati</taxon>
        <taxon>Actinomycetota</taxon>
        <taxon>Actinomycetes</taxon>
        <taxon>Kitasatosporales</taxon>
        <taxon>Streptomycetaceae</taxon>
        <taxon>Embleya</taxon>
    </lineage>
</organism>
<sequence>MTMSTTRRRLSVIAASAGAGVLLFAGSAAAHVTVQPGTADQGSYAKVAFRVPNERDDAGTTKLEVTLPADKPLTSVQTRAMPGWKAEVEKTKLTTPIDNHGKPLTEVVSKITWTADAGTRVNPGTFEDFEVSMGKLPTDTDKLVFKAVQTYDSGEVVRWIDLAGADGKEPQYPAPVLKLTPKAGASAPSAPAAAAATKPADGKASVAAVADDKSDDSTARTLGVVGIVVGVLGLGAGLFAVLRASRRPGSA</sequence>
<dbReference type="InterPro" id="IPR038507">
    <property type="entry name" value="YcnI-like_sf"/>
</dbReference>
<protein>
    <submittedName>
        <fullName evidence="4">Membrane protein</fullName>
    </submittedName>
</protein>
<proteinExistence type="predicted"/>
<feature type="transmembrane region" description="Helical" evidence="1">
    <location>
        <begin position="222"/>
        <end position="242"/>
    </location>
</feature>
<evidence type="ECO:0000259" key="3">
    <source>
        <dbReference type="Pfam" id="PF07987"/>
    </source>
</evidence>
<dbReference type="OrthoDB" id="9810871at2"/>
<comment type="caution">
    <text evidence="4">The sequence shown here is derived from an EMBL/GenBank/DDBJ whole genome shotgun (WGS) entry which is preliminary data.</text>
</comment>
<gene>
    <name evidence="4" type="ORF">EHYA_05965</name>
</gene>
<keyword evidence="1" id="KW-1133">Transmembrane helix</keyword>
<reference evidence="4 5" key="1">
    <citation type="submission" date="2018-12" db="EMBL/GenBank/DDBJ databases">
        <title>Draft genome sequence of Embleya hyalina NBRC 13850T.</title>
        <authorList>
            <person name="Komaki H."/>
            <person name="Hosoyama A."/>
            <person name="Kimura A."/>
            <person name="Ichikawa N."/>
            <person name="Tamura T."/>
        </authorList>
    </citation>
    <scope>NUCLEOTIDE SEQUENCE [LARGE SCALE GENOMIC DNA]</scope>
    <source>
        <strain evidence="4 5">NBRC 13850</strain>
    </source>
</reference>
<dbReference type="Gene3D" id="2.60.40.2230">
    <property type="entry name" value="Uncharacterised protein YcnI-like PF07987, DUF1775"/>
    <property type="match status" value="1"/>
</dbReference>
<evidence type="ECO:0000256" key="1">
    <source>
        <dbReference type="SAM" id="Phobius"/>
    </source>
</evidence>
<feature type="signal peptide" evidence="2">
    <location>
        <begin position="1"/>
        <end position="30"/>
    </location>
</feature>
<dbReference type="CDD" id="cd08545">
    <property type="entry name" value="YcnI_like"/>
    <property type="match status" value="1"/>
</dbReference>
<evidence type="ECO:0000313" key="4">
    <source>
        <dbReference type="EMBL" id="GCD98261.1"/>
    </source>
</evidence>
<dbReference type="PROSITE" id="PS51318">
    <property type="entry name" value="TAT"/>
    <property type="match status" value="1"/>
</dbReference>
<keyword evidence="1" id="KW-0472">Membrane</keyword>
<feature type="chain" id="PRO_5019364344" evidence="2">
    <location>
        <begin position="31"/>
        <end position="251"/>
    </location>
</feature>
<dbReference type="EMBL" id="BIFH01000027">
    <property type="protein sequence ID" value="GCD98261.1"/>
    <property type="molecule type" value="Genomic_DNA"/>
</dbReference>
<dbReference type="Pfam" id="PF07987">
    <property type="entry name" value="DUF1775"/>
    <property type="match status" value="1"/>
</dbReference>
<feature type="domain" description="YncI copper-binding" evidence="3">
    <location>
        <begin position="31"/>
        <end position="179"/>
    </location>
</feature>
<evidence type="ECO:0000256" key="2">
    <source>
        <dbReference type="SAM" id="SignalP"/>
    </source>
</evidence>
<dbReference type="Proteomes" id="UP000286931">
    <property type="component" value="Unassembled WGS sequence"/>
</dbReference>
<dbReference type="AlphaFoldDB" id="A0A401YUK8"/>
<evidence type="ECO:0000313" key="5">
    <source>
        <dbReference type="Proteomes" id="UP000286931"/>
    </source>
</evidence>
<dbReference type="InterPro" id="IPR006311">
    <property type="entry name" value="TAT_signal"/>
</dbReference>
<keyword evidence="5" id="KW-1185">Reference proteome</keyword>